<comment type="function">
    <text evidence="3">Catalyzes two steps in the biosynthesis of the molybdenum cofactor. In the first step, molybdopterin is adenylated. Subsequently, molybdate is inserted into adenylated molybdopterin and AMP is released.</text>
</comment>
<evidence type="ECO:0000256" key="1">
    <source>
        <dbReference type="ARBA" id="ARBA00008339"/>
    </source>
</evidence>
<dbReference type="Pfam" id="PF03453">
    <property type="entry name" value="MoeA_N"/>
    <property type="match status" value="1"/>
</dbReference>
<comment type="pathway">
    <text evidence="3">Cofactor biosynthesis; molybdopterin biosynthesis.</text>
</comment>
<dbReference type="Gene3D" id="2.170.190.11">
    <property type="entry name" value="Molybdopterin biosynthesis moea protein, domain 3"/>
    <property type="match status" value="1"/>
</dbReference>
<dbReference type="GO" id="GO:0006777">
    <property type="term" value="P:Mo-molybdopterin cofactor biosynthetic process"/>
    <property type="evidence" value="ECO:0007669"/>
    <property type="project" value="UniProtKB-UniRule"/>
</dbReference>
<keyword evidence="3" id="KW-0501">Molybdenum cofactor biosynthesis</keyword>
<comment type="similarity">
    <text evidence="1">In the C-terminal section; belongs to the MoeA family.</text>
</comment>
<dbReference type="Gene3D" id="2.40.340.10">
    <property type="entry name" value="MoeA, C-terminal, domain IV"/>
    <property type="match status" value="1"/>
</dbReference>
<dbReference type="GeneID" id="19115893"/>
<dbReference type="CDD" id="cd00887">
    <property type="entry name" value="MoeA"/>
    <property type="match status" value="1"/>
</dbReference>
<keyword evidence="6" id="KW-1185">Reference proteome</keyword>
<dbReference type="SUPFAM" id="SSF63882">
    <property type="entry name" value="MoeA N-terminal region -like"/>
    <property type="match status" value="1"/>
</dbReference>
<evidence type="ECO:0000259" key="4">
    <source>
        <dbReference type="SMART" id="SM00852"/>
    </source>
</evidence>
<dbReference type="GO" id="GO:0061599">
    <property type="term" value="F:molybdopterin molybdotransferase activity"/>
    <property type="evidence" value="ECO:0007669"/>
    <property type="project" value="UniProtKB-UniRule"/>
</dbReference>
<dbReference type="HOGENOM" id="CLU_010186_0_0_1"/>
<reference evidence="5 6" key="1">
    <citation type="journal article" date="2012" name="PLoS Pathog.">
        <title>Diverse lifestyles and strategies of plant pathogenesis encoded in the genomes of eighteen Dothideomycetes fungi.</title>
        <authorList>
            <person name="Ohm R.A."/>
            <person name="Feau N."/>
            <person name="Henrissat B."/>
            <person name="Schoch C.L."/>
            <person name="Horwitz B.A."/>
            <person name="Barry K.W."/>
            <person name="Condon B.J."/>
            <person name="Copeland A.C."/>
            <person name="Dhillon B."/>
            <person name="Glaser F."/>
            <person name="Hesse C.N."/>
            <person name="Kosti I."/>
            <person name="LaButti K."/>
            <person name="Lindquist E.A."/>
            <person name="Lucas S."/>
            <person name="Salamov A.A."/>
            <person name="Bradshaw R.E."/>
            <person name="Ciuffetti L."/>
            <person name="Hamelin R.C."/>
            <person name="Kema G.H.J."/>
            <person name="Lawrence C."/>
            <person name="Scott J.A."/>
            <person name="Spatafora J.W."/>
            <person name="Turgeon B.G."/>
            <person name="de Wit P.J.G.M."/>
            <person name="Zhong S."/>
            <person name="Goodwin S.B."/>
            <person name="Grigoriev I.V."/>
        </authorList>
    </citation>
    <scope>NUCLEOTIDE SEQUENCE [LARGE SCALE GENOMIC DNA]</scope>
    <source>
        <strain evidence="5 6">UAMH 10762</strain>
    </source>
</reference>
<dbReference type="UniPathway" id="UPA00344"/>
<dbReference type="eggNOG" id="KOG2371">
    <property type="taxonomic scope" value="Eukaryota"/>
</dbReference>
<comment type="catalytic activity">
    <reaction evidence="3">
        <text>molybdopterin + ATP + H(+) = adenylyl-molybdopterin + diphosphate</text>
        <dbReference type="Rhea" id="RHEA:31331"/>
        <dbReference type="ChEBI" id="CHEBI:15378"/>
        <dbReference type="ChEBI" id="CHEBI:30616"/>
        <dbReference type="ChEBI" id="CHEBI:33019"/>
        <dbReference type="ChEBI" id="CHEBI:58698"/>
        <dbReference type="ChEBI" id="CHEBI:62727"/>
    </reaction>
</comment>
<dbReference type="OrthoDB" id="6777263at2759"/>
<dbReference type="InterPro" id="IPR036135">
    <property type="entry name" value="MoeA_linker/N_sf"/>
</dbReference>
<keyword evidence="3" id="KW-0500">Molybdenum</keyword>
<dbReference type="Gene3D" id="3.90.105.10">
    <property type="entry name" value="Molybdopterin biosynthesis moea protein, domain 2"/>
    <property type="match status" value="1"/>
</dbReference>
<dbReference type="InterPro" id="IPR001453">
    <property type="entry name" value="MoaB/Mog_dom"/>
</dbReference>
<dbReference type="InterPro" id="IPR005110">
    <property type="entry name" value="MoeA_linker/N"/>
</dbReference>
<evidence type="ECO:0000313" key="6">
    <source>
        <dbReference type="Proteomes" id="UP000011761"/>
    </source>
</evidence>
<comment type="catalytic activity">
    <reaction evidence="3">
        <text>adenylyl-molybdopterin + molybdate = Mo-molybdopterin + AMP + H(+)</text>
        <dbReference type="Rhea" id="RHEA:35047"/>
        <dbReference type="ChEBI" id="CHEBI:15378"/>
        <dbReference type="ChEBI" id="CHEBI:36264"/>
        <dbReference type="ChEBI" id="CHEBI:62727"/>
        <dbReference type="ChEBI" id="CHEBI:71302"/>
        <dbReference type="ChEBI" id="CHEBI:456215"/>
    </reaction>
</comment>
<dbReference type="EMBL" id="KB445550">
    <property type="protein sequence ID" value="EMD00632.1"/>
    <property type="molecule type" value="Genomic_DNA"/>
</dbReference>
<evidence type="ECO:0000256" key="3">
    <source>
        <dbReference type="RuleBase" id="RU365090"/>
    </source>
</evidence>
<dbReference type="SMART" id="SM00852">
    <property type="entry name" value="MoCF_biosynth"/>
    <property type="match status" value="1"/>
</dbReference>
<dbReference type="InterPro" id="IPR036425">
    <property type="entry name" value="MoaB/Mog-like_dom_sf"/>
</dbReference>
<dbReference type="OMA" id="TEYQRGI"/>
<evidence type="ECO:0000313" key="5">
    <source>
        <dbReference type="EMBL" id="EMD00632.1"/>
    </source>
</evidence>
<dbReference type="GO" id="GO:0005524">
    <property type="term" value="F:ATP binding"/>
    <property type="evidence" value="ECO:0007669"/>
    <property type="project" value="UniProtKB-UniRule"/>
</dbReference>
<protein>
    <recommendedName>
        <fullName evidence="2">molybdopterin adenylyltransferase</fullName>
        <ecNumber evidence="2">2.7.7.75</ecNumber>
    </recommendedName>
</protein>
<dbReference type="PANTHER" id="PTHR10192:SF30">
    <property type="entry name" value="MOLYBDOPTERIN ADENYLYLTRANSFERASE"/>
    <property type="match status" value="1"/>
</dbReference>
<name>M2MUM5_BAUPA</name>
<keyword evidence="3" id="KW-0460">Magnesium</keyword>
<proteinExistence type="inferred from homology"/>
<comment type="similarity">
    <text evidence="3">Belongs to the MoeA family.</text>
</comment>
<gene>
    <name evidence="5" type="ORF">BAUCODRAFT_61126</name>
</gene>
<dbReference type="AlphaFoldDB" id="M2MUM5"/>
<dbReference type="InterPro" id="IPR036688">
    <property type="entry name" value="MoeA_C_domain_IV_sf"/>
</dbReference>
<dbReference type="GO" id="GO:0046872">
    <property type="term" value="F:metal ion binding"/>
    <property type="evidence" value="ECO:0007669"/>
    <property type="project" value="UniProtKB-UniRule"/>
</dbReference>
<keyword evidence="3" id="KW-0808">Transferase</keyword>
<organism evidence="5 6">
    <name type="scientific">Baudoinia panamericana (strain UAMH 10762)</name>
    <name type="common">Angels' share fungus</name>
    <name type="synonym">Baudoinia compniacensis (strain UAMH 10762)</name>
    <dbReference type="NCBI Taxonomy" id="717646"/>
    <lineage>
        <taxon>Eukaryota</taxon>
        <taxon>Fungi</taxon>
        <taxon>Dikarya</taxon>
        <taxon>Ascomycota</taxon>
        <taxon>Pezizomycotina</taxon>
        <taxon>Dothideomycetes</taxon>
        <taxon>Dothideomycetidae</taxon>
        <taxon>Mycosphaerellales</taxon>
        <taxon>Teratosphaeriaceae</taxon>
        <taxon>Baudoinia</taxon>
    </lineage>
</organism>
<dbReference type="Pfam" id="PF00994">
    <property type="entry name" value="MoCF_biosynth"/>
    <property type="match status" value="1"/>
</dbReference>
<dbReference type="GO" id="GO:0061598">
    <property type="term" value="F:molybdopterin adenylyltransferase activity"/>
    <property type="evidence" value="ECO:0007669"/>
    <property type="project" value="UniProtKB-UniRule"/>
</dbReference>
<dbReference type="Gene3D" id="3.40.980.10">
    <property type="entry name" value="MoaB/Mog-like domain"/>
    <property type="match status" value="1"/>
</dbReference>
<dbReference type="STRING" id="717646.M2MUM5"/>
<comment type="cofactor">
    <cofactor evidence="3">
        <name>Mg(2+)</name>
        <dbReference type="ChEBI" id="CHEBI:18420"/>
    </cofactor>
</comment>
<dbReference type="KEGG" id="bcom:BAUCODRAFT_61126"/>
<accession>M2MUM5</accession>
<dbReference type="RefSeq" id="XP_007671816.1">
    <property type="nucleotide sequence ID" value="XM_007673626.1"/>
</dbReference>
<dbReference type="EC" id="2.7.7.75" evidence="2"/>
<sequence>MTISFDDARQIIANIAGERAKSFRREAERLSLELSVGRTVHGNLSSPISTPTFDTVAYNGYAVLSSQTVGATVGRPLQLRVMGSMFAGDAPLQVDDRIVDDLIPCVEVAMGAPFPVARSSRRAFDACIPQEHATVVSQGGGGKILTINRSPLTTYHKRIAGSDFAAGDVIIQKGTLIAPKHTMALASVGLLEIPVTRLARVGVLSVGAELASTMYNQQSAQYKVPDATGPYLTAALREMGDDAVYLGAIPDNVEVMTVYVREKLQADNFDLLVICGGVSGRSAAHTASCIAQLSGETYFEGVEMQPGESVLMSLVSPQRSPALPSKRQTVVFGLPSSPIASAACFRFLVTPYLRGLSGMAMEREIMAKLCITPETAMYRQTHLQPMGTSLVIEGSGHMDIFRHGILRSVYDGVSVELSRERSLQKTSPFASSNCWIHVPRGHVGLCEGDIAHIYPFCSPKS</sequence>
<dbReference type="InterPro" id="IPR038987">
    <property type="entry name" value="MoeA-like"/>
</dbReference>
<dbReference type="SUPFAM" id="SSF53218">
    <property type="entry name" value="Molybdenum cofactor biosynthesis proteins"/>
    <property type="match status" value="1"/>
</dbReference>
<dbReference type="PANTHER" id="PTHR10192">
    <property type="entry name" value="MOLYBDOPTERIN BIOSYNTHESIS PROTEIN"/>
    <property type="match status" value="1"/>
</dbReference>
<dbReference type="Proteomes" id="UP000011761">
    <property type="component" value="Unassembled WGS sequence"/>
</dbReference>
<keyword evidence="3" id="KW-0479">Metal-binding</keyword>
<evidence type="ECO:0000256" key="2">
    <source>
        <dbReference type="ARBA" id="ARBA00012509"/>
    </source>
</evidence>
<dbReference type="GO" id="GO:0005829">
    <property type="term" value="C:cytosol"/>
    <property type="evidence" value="ECO:0007669"/>
    <property type="project" value="TreeGrafter"/>
</dbReference>
<feature type="domain" description="MoaB/Mog" evidence="4">
    <location>
        <begin position="202"/>
        <end position="355"/>
    </location>
</feature>